<reference evidence="8 9" key="1">
    <citation type="submission" date="2020-07" db="EMBL/GenBank/DDBJ databases">
        <title>Genomic Encyclopedia of Type Strains, Phase IV (KMG-IV): sequencing the most valuable type-strain genomes for metagenomic binning, comparative biology and taxonomic classification.</title>
        <authorList>
            <person name="Goeker M."/>
        </authorList>
    </citation>
    <scope>NUCLEOTIDE SEQUENCE [LARGE SCALE GENOMIC DNA]</scope>
    <source>
        <strain evidence="8 9">DSM 45533</strain>
    </source>
</reference>
<dbReference type="Pfam" id="PF04024">
    <property type="entry name" value="PspC"/>
    <property type="match status" value="1"/>
</dbReference>
<evidence type="ECO:0000313" key="9">
    <source>
        <dbReference type="Proteomes" id="UP000530928"/>
    </source>
</evidence>
<keyword evidence="4 6" id="KW-1133">Transmembrane helix</keyword>
<evidence type="ECO:0000256" key="3">
    <source>
        <dbReference type="ARBA" id="ARBA00022692"/>
    </source>
</evidence>
<dbReference type="PANTHER" id="PTHR33885:SF3">
    <property type="entry name" value="PHAGE SHOCK PROTEIN C"/>
    <property type="match status" value="1"/>
</dbReference>
<evidence type="ECO:0000256" key="2">
    <source>
        <dbReference type="ARBA" id="ARBA00022475"/>
    </source>
</evidence>
<evidence type="ECO:0000313" key="8">
    <source>
        <dbReference type="EMBL" id="MBA2897487.1"/>
    </source>
</evidence>
<dbReference type="AlphaFoldDB" id="A0A7W0HVW3"/>
<organism evidence="8 9">
    <name type="scientific">Nonomuraea soli</name>
    <dbReference type="NCBI Taxonomy" id="1032476"/>
    <lineage>
        <taxon>Bacteria</taxon>
        <taxon>Bacillati</taxon>
        <taxon>Actinomycetota</taxon>
        <taxon>Actinomycetes</taxon>
        <taxon>Streptosporangiales</taxon>
        <taxon>Streptosporangiaceae</taxon>
        <taxon>Nonomuraea</taxon>
    </lineage>
</organism>
<feature type="domain" description="Phage shock protein PspC N-terminal" evidence="7">
    <location>
        <begin position="2"/>
        <end position="55"/>
    </location>
</feature>
<dbReference type="InterPro" id="IPR007168">
    <property type="entry name" value="Phageshock_PspC_N"/>
</dbReference>
<dbReference type="EMBL" id="JACDUR010000011">
    <property type="protein sequence ID" value="MBA2897487.1"/>
    <property type="molecule type" value="Genomic_DNA"/>
</dbReference>
<proteinExistence type="predicted"/>
<dbReference type="RefSeq" id="WP_181616185.1">
    <property type="nucleotide sequence ID" value="NZ_BAABAM010000013.1"/>
</dbReference>
<keyword evidence="3 6" id="KW-0812">Transmembrane</keyword>
<protein>
    <submittedName>
        <fullName evidence="8">Phage shock protein PspC (Stress-responsive transcriptional regulator)</fullName>
    </submittedName>
</protein>
<dbReference type="GO" id="GO:0005886">
    <property type="term" value="C:plasma membrane"/>
    <property type="evidence" value="ECO:0007669"/>
    <property type="project" value="UniProtKB-SubCell"/>
</dbReference>
<evidence type="ECO:0000256" key="4">
    <source>
        <dbReference type="ARBA" id="ARBA00022989"/>
    </source>
</evidence>
<dbReference type="InterPro" id="IPR052027">
    <property type="entry name" value="PspC"/>
</dbReference>
<evidence type="ECO:0000259" key="7">
    <source>
        <dbReference type="Pfam" id="PF04024"/>
    </source>
</evidence>
<dbReference type="Proteomes" id="UP000530928">
    <property type="component" value="Unassembled WGS sequence"/>
</dbReference>
<sequence>MHRSSKHKVLGGVCGGIAEQLGWSPTLVRVLWLIASLLPVVGWILYVVLWIVLPLR</sequence>
<evidence type="ECO:0000256" key="5">
    <source>
        <dbReference type="ARBA" id="ARBA00023136"/>
    </source>
</evidence>
<evidence type="ECO:0000256" key="1">
    <source>
        <dbReference type="ARBA" id="ARBA00004162"/>
    </source>
</evidence>
<comment type="caution">
    <text evidence="8">The sequence shown here is derived from an EMBL/GenBank/DDBJ whole genome shotgun (WGS) entry which is preliminary data.</text>
</comment>
<dbReference type="PANTHER" id="PTHR33885">
    <property type="entry name" value="PHAGE SHOCK PROTEIN C"/>
    <property type="match status" value="1"/>
</dbReference>
<keyword evidence="5 6" id="KW-0472">Membrane</keyword>
<evidence type="ECO:0000256" key="6">
    <source>
        <dbReference type="SAM" id="Phobius"/>
    </source>
</evidence>
<keyword evidence="2" id="KW-1003">Cell membrane</keyword>
<keyword evidence="9" id="KW-1185">Reference proteome</keyword>
<comment type="subcellular location">
    <subcellularLocation>
        <location evidence="1">Cell membrane</location>
        <topology evidence="1">Single-pass membrane protein</topology>
    </subcellularLocation>
</comment>
<feature type="transmembrane region" description="Helical" evidence="6">
    <location>
        <begin position="30"/>
        <end position="53"/>
    </location>
</feature>
<gene>
    <name evidence="8" type="ORF">HNR30_008885</name>
</gene>
<accession>A0A7W0HVW3</accession>
<name>A0A7W0HVW3_9ACTN</name>